<proteinExistence type="predicted"/>
<sequence length="189" mass="21044">MSTLTLSIINLGQLRHDMTARHRFDCKGGTIGSRRANWRLNDRDQAVAPIHCEIRWIEGSFCVIDHCHRTYMNDSSVCLGSLPPRRLMEGDQLRIGAYRLQVQYAQDPACTHALEDLFNPDRRVLDRLVAEAPISPWQAKPTPSQPVAEICSVFGTDMGNDPLAALEAVACVATSPENPLQRLIAGERP</sequence>
<organism evidence="2 3">
    <name type="scientific">Pseudomonas putida (strain GB-1)</name>
    <dbReference type="NCBI Taxonomy" id="76869"/>
    <lineage>
        <taxon>Bacteria</taxon>
        <taxon>Pseudomonadati</taxon>
        <taxon>Pseudomonadota</taxon>
        <taxon>Gammaproteobacteria</taxon>
        <taxon>Pseudomonadales</taxon>
        <taxon>Pseudomonadaceae</taxon>
        <taxon>Pseudomonas</taxon>
    </lineage>
</organism>
<evidence type="ECO:0000313" key="3">
    <source>
        <dbReference type="Proteomes" id="UP000002157"/>
    </source>
</evidence>
<dbReference type="Gene3D" id="2.60.200.20">
    <property type="match status" value="1"/>
</dbReference>
<accession>B0KHN9</accession>
<dbReference type="Pfam" id="PF00498">
    <property type="entry name" value="FHA"/>
    <property type="match status" value="1"/>
</dbReference>
<dbReference type="HOGENOM" id="CLU_1433360_0_0_6"/>
<name>B0KHN9_PSEPG</name>
<evidence type="ECO:0000313" key="2">
    <source>
        <dbReference type="EMBL" id="ABY99121.1"/>
    </source>
</evidence>
<dbReference type="AlphaFoldDB" id="B0KHN9"/>
<dbReference type="EMBL" id="CP000926">
    <property type="protein sequence ID" value="ABY99121.1"/>
    <property type="molecule type" value="Genomic_DNA"/>
</dbReference>
<dbReference type="KEGG" id="ppg:PputGB1_3229"/>
<gene>
    <name evidence="2" type="ordered locus">PputGB1_3229</name>
</gene>
<dbReference type="Proteomes" id="UP000002157">
    <property type="component" value="Chromosome"/>
</dbReference>
<feature type="domain" description="FHA" evidence="1">
    <location>
        <begin position="30"/>
        <end position="96"/>
    </location>
</feature>
<dbReference type="eggNOG" id="COG1716">
    <property type="taxonomic scope" value="Bacteria"/>
</dbReference>
<dbReference type="InterPro" id="IPR000253">
    <property type="entry name" value="FHA_dom"/>
</dbReference>
<protein>
    <submittedName>
        <fullName evidence="2">FHA domain containing protein</fullName>
    </submittedName>
</protein>
<dbReference type="InterPro" id="IPR008984">
    <property type="entry name" value="SMAD_FHA_dom_sf"/>
</dbReference>
<reference evidence="2 3" key="1">
    <citation type="submission" date="2008-01" db="EMBL/GenBank/DDBJ databases">
        <title>Complete sequence of Pseudomonas putida GB-1.</title>
        <authorList>
            <consortium name="US DOE Joint Genome Institute"/>
            <person name="Copeland A."/>
            <person name="Lucas S."/>
            <person name="Lapidus A."/>
            <person name="Barry K."/>
            <person name="Glavina del Rio T."/>
            <person name="Dalin E."/>
            <person name="Tice H."/>
            <person name="Pitluck S."/>
            <person name="Bruce D."/>
            <person name="Goodwin L."/>
            <person name="Chertkov O."/>
            <person name="Brettin T."/>
            <person name="Detter J.C."/>
            <person name="Han C."/>
            <person name="Kuske C.R."/>
            <person name="Schmutz J."/>
            <person name="Larimer F."/>
            <person name="Land M."/>
            <person name="Hauser L."/>
            <person name="Kyrpides N."/>
            <person name="Kim E."/>
            <person name="McCarthy J.K."/>
            <person name="Richardson P."/>
        </authorList>
    </citation>
    <scope>NUCLEOTIDE SEQUENCE [LARGE SCALE GENOMIC DNA]</scope>
    <source>
        <strain evidence="2 3">GB-1</strain>
    </source>
</reference>
<evidence type="ECO:0000259" key="1">
    <source>
        <dbReference type="Pfam" id="PF00498"/>
    </source>
</evidence>
<dbReference type="RefSeq" id="WP_012272850.1">
    <property type="nucleotide sequence ID" value="NC_010322.1"/>
</dbReference>
<dbReference type="SUPFAM" id="SSF49879">
    <property type="entry name" value="SMAD/FHA domain"/>
    <property type="match status" value="1"/>
</dbReference>
<dbReference type="CDD" id="cd00060">
    <property type="entry name" value="FHA"/>
    <property type="match status" value="1"/>
</dbReference>